<keyword evidence="1" id="KW-0812">Transmembrane</keyword>
<dbReference type="AlphaFoldDB" id="A0A2P5QGK2"/>
<evidence type="ECO:0000313" key="2">
    <source>
        <dbReference type="EMBL" id="PPR82698.1"/>
    </source>
</evidence>
<sequence>MENQVEGSLGGRYKTFFAAVFLQVEFAVMDILFTTALNLGMSIATLVMAPFAAFLDRKMRPKMTMRVFIQIMIQGMIMKHRGPVFVTAFSPLCMIIVAILSSFILAEHRGVDCLDEDSHGHLRPHFPVKQKTGVYC</sequence>
<protein>
    <recommendedName>
        <fullName evidence="4">WAT1-related protein</fullName>
    </recommendedName>
</protein>
<accession>A0A2P5QGK2</accession>
<gene>
    <name evidence="2" type="ORF">GOBAR_AA38012</name>
</gene>
<reference evidence="2 3" key="1">
    <citation type="submission" date="2015-01" db="EMBL/GenBank/DDBJ databases">
        <title>Genome of allotetraploid Gossypium barbadense reveals genomic plasticity and fiber elongation in cotton evolution.</title>
        <authorList>
            <person name="Chen X."/>
            <person name="Liu X."/>
            <person name="Zhao B."/>
            <person name="Zheng H."/>
            <person name="Hu Y."/>
            <person name="Lu G."/>
            <person name="Yang C."/>
            <person name="Chen J."/>
            <person name="Shan C."/>
            <person name="Zhang L."/>
            <person name="Zhou Y."/>
            <person name="Wang L."/>
            <person name="Guo W."/>
            <person name="Bai Y."/>
            <person name="Ruan J."/>
            <person name="Shangguan X."/>
            <person name="Mao Y."/>
            <person name="Jiang J."/>
            <person name="Zhu Y."/>
            <person name="Lei J."/>
            <person name="Kang H."/>
            <person name="Chen S."/>
            <person name="He X."/>
            <person name="Wang R."/>
            <person name="Wang Y."/>
            <person name="Chen J."/>
            <person name="Wang L."/>
            <person name="Yu S."/>
            <person name="Wang B."/>
            <person name="Wei J."/>
            <person name="Song S."/>
            <person name="Lu X."/>
            <person name="Gao Z."/>
            <person name="Gu W."/>
            <person name="Deng X."/>
            <person name="Ma D."/>
            <person name="Wang S."/>
            <person name="Liang W."/>
            <person name="Fang L."/>
            <person name="Cai C."/>
            <person name="Zhu X."/>
            <person name="Zhou B."/>
            <person name="Zhang Y."/>
            <person name="Chen Z."/>
            <person name="Xu S."/>
            <person name="Zhu R."/>
            <person name="Wang S."/>
            <person name="Zhang T."/>
            <person name="Zhao G."/>
        </authorList>
    </citation>
    <scope>NUCLEOTIDE SEQUENCE [LARGE SCALE GENOMIC DNA]</scope>
    <source>
        <strain evidence="3">cv. Xinhai21</strain>
        <tissue evidence="2">Leaf</tissue>
    </source>
</reference>
<dbReference type="EMBL" id="KZ670743">
    <property type="protein sequence ID" value="PPR82698.1"/>
    <property type="molecule type" value="Genomic_DNA"/>
</dbReference>
<feature type="transmembrane region" description="Helical" evidence="1">
    <location>
        <begin position="84"/>
        <end position="106"/>
    </location>
</feature>
<keyword evidence="1" id="KW-0472">Membrane</keyword>
<evidence type="ECO:0008006" key="4">
    <source>
        <dbReference type="Google" id="ProtNLM"/>
    </source>
</evidence>
<dbReference type="OrthoDB" id="1728340at2759"/>
<feature type="transmembrane region" description="Helical" evidence="1">
    <location>
        <begin position="31"/>
        <end position="55"/>
    </location>
</feature>
<name>A0A2P5QGK2_GOSBA</name>
<dbReference type="Proteomes" id="UP000239757">
    <property type="component" value="Unassembled WGS sequence"/>
</dbReference>
<keyword evidence="1" id="KW-1133">Transmembrane helix</keyword>
<evidence type="ECO:0000256" key="1">
    <source>
        <dbReference type="SAM" id="Phobius"/>
    </source>
</evidence>
<evidence type="ECO:0000313" key="3">
    <source>
        <dbReference type="Proteomes" id="UP000239757"/>
    </source>
</evidence>
<proteinExistence type="predicted"/>
<organism evidence="2 3">
    <name type="scientific">Gossypium barbadense</name>
    <name type="common">Sea Island cotton</name>
    <name type="synonym">Hibiscus barbadensis</name>
    <dbReference type="NCBI Taxonomy" id="3634"/>
    <lineage>
        <taxon>Eukaryota</taxon>
        <taxon>Viridiplantae</taxon>
        <taxon>Streptophyta</taxon>
        <taxon>Embryophyta</taxon>
        <taxon>Tracheophyta</taxon>
        <taxon>Spermatophyta</taxon>
        <taxon>Magnoliopsida</taxon>
        <taxon>eudicotyledons</taxon>
        <taxon>Gunneridae</taxon>
        <taxon>Pentapetalae</taxon>
        <taxon>rosids</taxon>
        <taxon>malvids</taxon>
        <taxon>Malvales</taxon>
        <taxon>Malvaceae</taxon>
        <taxon>Malvoideae</taxon>
        <taxon>Gossypium</taxon>
    </lineage>
</organism>